<evidence type="ECO:0000313" key="2">
    <source>
        <dbReference type="EMBL" id="MBW2961127.1"/>
    </source>
</evidence>
<gene>
    <name evidence="2" type="ORF">KW502_04875</name>
</gene>
<dbReference type="PANTHER" id="PTHR12358">
    <property type="entry name" value="SPHINGOSINE KINASE"/>
    <property type="match status" value="1"/>
</dbReference>
<comment type="caution">
    <text evidence="2">The sequence shown here is derived from an EMBL/GenBank/DDBJ whole genome shotgun (WGS) entry which is preliminary data.</text>
</comment>
<organism evidence="2 3">
    <name type="scientific">Mesonia aestuariivivens</name>
    <dbReference type="NCBI Taxonomy" id="2796128"/>
    <lineage>
        <taxon>Bacteria</taxon>
        <taxon>Pseudomonadati</taxon>
        <taxon>Bacteroidota</taxon>
        <taxon>Flavobacteriia</taxon>
        <taxon>Flavobacteriales</taxon>
        <taxon>Flavobacteriaceae</taxon>
        <taxon>Mesonia</taxon>
    </lineage>
</organism>
<proteinExistence type="predicted"/>
<dbReference type="GO" id="GO:0016301">
    <property type="term" value="F:kinase activity"/>
    <property type="evidence" value="ECO:0007669"/>
    <property type="project" value="UniProtKB-KW"/>
</dbReference>
<dbReference type="PANTHER" id="PTHR12358:SF106">
    <property type="entry name" value="LIPID KINASE YEGS"/>
    <property type="match status" value="1"/>
</dbReference>
<evidence type="ECO:0000313" key="3">
    <source>
        <dbReference type="Proteomes" id="UP000719267"/>
    </source>
</evidence>
<accession>A0ABS6W0Q2</accession>
<name>A0ABS6W0Q2_9FLAO</name>
<evidence type="ECO:0000259" key="1">
    <source>
        <dbReference type="PROSITE" id="PS50146"/>
    </source>
</evidence>
<keyword evidence="3" id="KW-1185">Reference proteome</keyword>
<dbReference type="InterPro" id="IPR001206">
    <property type="entry name" value="Diacylglycerol_kinase_cat_dom"/>
</dbReference>
<protein>
    <submittedName>
        <fullName evidence="2">Diacylglycerol kinase family lipid kinase</fullName>
    </submittedName>
</protein>
<keyword evidence="2" id="KW-0808">Transferase</keyword>
<dbReference type="EMBL" id="JAHWDF010000004">
    <property type="protein sequence ID" value="MBW2961127.1"/>
    <property type="molecule type" value="Genomic_DNA"/>
</dbReference>
<keyword evidence="2" id="KW-0418">Kinase</keyword>
<dbReference type="GO" id="GO:0016874">
    <property type="term" value="F:ligase activity"/>
    <property type="evidence" value="ECO:0007669"/>
    <property type="project" value="UniProtKB-KW"/>
</dbReference>
<dbReference type="InterPro" id="IPR050187">
    <property type="entry name" value="Lipid_Phosphate_FormReg"/>
</dbReference>
<dbReference type="RefSeq" id="WP_219039411.1">
    <property type="nucleotide sequence ID" value="NZ_JAHWDF010000004.1"/>
</dbReference>
<feature type="domain" description="DAGKc" evidence="1">
    <location>
        <begin position="1"/>
        <end position="131"/>
    </location>
</feature>
<reference evidence="2 3" key="1">
    <citation type="submission" date="2021-07" db="EMBL/GenBank/DDBJ databases">
        <title>Mesonia aestuariivivens sp. nov., isolated from a tidal flat.</title>
        <authorList>
            <person name="Kim Y.-O."/>
            <person name="Yoon J.-H."/>
        </authorList>
    </citation>
    <scope>NUCLEOTIDE SEQUENCE [LARGE SCALE GENOMIC DNA]</scope>
    <source>
        <strain evidence="2 3">JHPTF-M18</strain>
    </source>
</reference>
<dbReference type="Pfam" id="PF00781">
    <property type="entry name" value="DAGK_cat"/>
    <property type="match status" value="1"/>
</dbReference>
<keyword evidence="2" id="KW-0436">Ligase</keyword>
<dbReference type="Proteomes" id="UP000719267">
    <property type="component" value="Unassembled WGS sequence"/>
</dbReference>
<dbReference type="PROSITE" id="PS50146">
    <property type="entry name" value="DAGK"/>
    <property type="match status" value="1"/>
</dbReference>
<sequence length="297" mass="33561">MKKINIHFIVNPSAGKGFPKNLNKKIANAFQSHQYHIQLKETKYKLHAKELTIESMAQNANIIVACGGDRTINEVASCLVNSSIKLGIIPIGSGHGLARNLCISKNIESSISCIKNGDFLAIDVGKINEEYFFSNLGLGFDAQVIHNYQKINQYPFYSYLKAVFKTFTTNNNSSVFKIQNKKETFSVKPFLLFITSSNQMGYHLSLHKRASLTDGQLDLISIPSISLIEKLYLGLLLLIGKTDYFNKKNHLPFTQLTIKRNDHKEWKYQKDGEKYFLTGNECQIKIVSKSLQVICPT</sequence>
<dbReference type="SMART" id="SM00046">
    <property type="entry name" value="DAGKc"/>
    <property type="match status" value="1"/>
</dbReference>